<protein>
    <submittedName>
        <fullName evidence="6">Cellulose synthase/poly-beta-1,6-N-acetylglucosamine synthase-like glycosyltransferase</fullName>
    </submittedName>
</protein>
<evidence type="ECO:0000313" key="7">
    <source>
        <dbReference type="Proteomes" id="UP000569329"/>
    </source>
</evidence>
<gene>
    <name evidence="6" type="ORF">FHX42_001733</name>
</gene>
<feature type="region of interest" description="Disordered" evidence="4">
    <location>
        <begin position="43"/>
        <end position="68"/>
    </location>
</feature>
<evidence type="ECO:0000256" key="5">
    <source>
        <dbReference type="SAM" id="Phobius"/>
    </source>
</evidence>
<dbReference type="CDD" id="cd06423">
    <property type="entry name" value="CESA_like"/>
    <property type="match status" value="1"/>
</dbReference>
<dbReference type="PANTHER" id="PTHR43630">
    <property type="entry name" value="POLY-BETA-1,6-N-ACETYL-D-GLUCOSAMINE SYNTHASE"/>
    <property type="match status" value="1"/>
</dbReference>
<keyword evidence="7" id="KW-1185">Reference proteome</keyword>
<feature type="transmembrane region" description="Helical" evidence="5">
    <location>
        <begin position="319"/>
        <end position="348"/>
    </location>
</feature>
<feature type="transmembrane region" description="Helical" evidence="5">
    <location>
        <begin position="400"/>
        <end position="423"/>
    </location>
</feature>
<keyword evidence="5" id="KW-1133">Transmembrane helix</keyword>
<feature type="transmembrane region" description="Helical" evidence="5">
    <location>
        <begin position="6"/>
        <end position="28"/>
    </location>
</feature>
<accession>A0A839DVW9</accession>
<comment type="caution">
    <text evidence="6">The sequence shown here is derived from an EMBL/GenBank/DDBJ whole genome shotgun (WGS) entry which is preliminary data.</text>
</comment>
<dbReference type="AlphaFoldDB" id="A0A839DVW9"/>
<evidence type="ECO:0000256" key="1">
    <source>
        <dbReference type="ARBA" id="ARBA00006739"/>
    </source>
</evidence>
<evidence type="ECO:0000313" key="6">
    <source>
        <dbReference type="EMBL" id="MBA8824386.1"/>
    </source>
</evidence>
<dbReference type="PANTHER" id="PTHR43630:SF1">
    <property type="entry name" value="POLY-BETA-1,6-N-ACETYL-D-GLUCOSAMINE SYNTHASE"/>
    <property type="match status" value="1"/>
</dbReference>
<evidence type="ECO:0000256" key="4">
    <source>
        <dbReference type="SAM" id="MobiDB-lite"/>
    </source>
</evidence>
<keyword evidence="2" id="KW-0328">Glycosyltransferase</keyword>
<dbReference type="Proteomes" id="UP000569329">
    <property type="component" value="Unassembled WGS sequence"/>
</dbReference>
<dbReference type="GO" id="GO:0016757">
    <property type="term" value="F:glycosyltransferase activity"/>
    <property type="evidence" value="ECO:0007669"/>
    <property type="project" value="UniProtKB-KW"/>
</dbReference>
<keyword evidence="3 6" id="KW-0808">Transferase</keyword>
<dbReference type="RefSeq" id="WP_182543681.1">
    <property type="nucleotide sequence ID" value="NZ_JACGWZ010000002.1"/>
</dbReference>
<dbReference type="InterPro" id="IPR029044">
    <property type="entry name" value="Nucleotide-diphossugar_trans"/>
</dbReference>
<keyword evidence="5" id="KW-0472">Membrane</keyword>
<dbReference type="SUPFAM" id="SSF53448">
    <property type="entry name" value="Nucleotide-diphospho-sugar transferases"/>
    <property type="match status" value="1"/>
</dbReference>
<evidence type="ECO:0000256" key="2">
    <source>
        <dbReference type="ARBA" id="ARBA00022676"/>
    </source>
</evidence>
<dbReference type="Gene3D" id="3.90.550.10">
    <property type="entry name" value="Spore Coat Polysaccharide Biosynthesis Protein SpsA, Chain A"/>
    <property type="match status" value="1"/>
</dbReference>
<evidence type="ECO:0000256" key="3">
    <source>
        <dbReference type="ARBA" id="ARBA00022679"/>
    </source>
</evidence>
<comment type="similarity">
    <text evidence="1">Belongs to the glycosyltransferase 2 family.</text>
</comment>
<proteinExistence type="inferred from homology"/>
<feature type="transmembrane region" description="Helical" evidence="5">
    <location>
        <begin position="368"/>
        <end position="393"/>
    </location>
</feature>
<organism evidence="6 7">
    <name type="scientific">Halosaccharopolyspora lacisalsi</name>
    <dbReference type="NCBI Taxonomy" id="1000566"/>
    <lineage>
        <taxon>Bacteria</taxon>
        <taxon>Bacillati</taxon>
        <taxon>Actinomycetota</taxon>
        <taxon>Actinomycetes</taxon>
        <taxon>Pseudonocardiales</taxon>
        <taxon>Pseudonocardiaceae</taxon>
        <taxon>Halosaccharopolyspora</taxon>
    </lineage>
</organism>
<keyword evidence="5" id="KW-0812">Transmembrane</keyword>
<sequence>MIPWWVLAVLVVGANFTLWGSVGAVRLVESLVRRAGERVPQRAVGPGAASKSGMRVLRSEERAPGGGAKSVDVGDVAVLIAAHNERVVIQDSIRSVLRLVPPKNVHVVSDGSSDHTYKLARRAGAKVIRTRKNVGKAGALQEAIERFRLVDRFRVVMLLDADTKVDANYFASALPMFDDARVVAVAGCVQTAWRRRGLSLMGKLLACHRERIYALTQYLLKFGQTWSRFNATHIVPGFASLYRTEVLPHIEMNPPGLVIEDFNMTFEVYQKKLGKVGFTPSAVAVTQDPDNLRDYVRQTRRWALGLWQTVRRHPPRANLFTLMLTLLLLELLTSSFLILLVPVILVALTVPQLLVGVPGMSGLHAFMAAHFSLGSLMFGVLLPDIVLTCGVALFQRRPRFLLFGAFFLALRVLDSVLSLQALARAWSLSTGRWRSPGRRAIGTGKM</sequence>
<dbReference type="Pfam" id="PF13641">
    <property type="entry name" value="Glyco_tranf_2_3"/>
    <property type="match status" value="1"/>
</dbReference>
<name>A0A839DVW9_9PSEU</name>
<dbReference type="EMBL" id="JACGWZ010000002">
    <property type="protein sequence ID" value="MBA8824386.1"/>
    <property type="molecule type" value="Genomic_DNA"/>
</dbReference>
<reference evidence="6 7" key="1">
    <citation type="submission" date="2020-07" db="EMBL/GenBank/DDBJ databases">
        <title>Sequencing the genomes of 1000 actinobacteria strains.</title>
        <authorList>
            <person name="Klenk H.-P."/>
        </authorList>
    </citation>
    <scope>NUCLEOTIDE SEQUENCE [LARGE SCALE GENOMIC DNA]</scope>
    <source>
        <strain evidence="6 7">DSM 45975</strain>
    </source>
</reference>